<dbReference type="Pfam" id="PF07676">
    <property type="entry name" value="PD40"/>
    <property type="match status" value="3"/>
</dbReference>
<evidence type="ECO:0000259" key="3">
    <source>
        <dbReference type="Pfam" id="PF00326"/>
    </source>
</evidence>
<evidence type="ECO:0000313" key="4">
    <source>
        <dbReference type="EMBL" id="GHO50013.1"/>
    </source>
</evidence>
<feature type="domain" description="Peptidase S9 prolyl oligopeptidase catalytic" evidence="3">
    <location>
        <begin position="487"/>
        <end position="690"/>
    </location>
</feature>
<dbReference type="Pfam" id="PF00326">
    <property type="entry name" value="Peptidase_S9"/>
    <property type="match status" value="1"/>
</dbReference>
<keyword evidence="1" id="KW-0378">Hydrolase</keyword>
<dbReference type="Gene3D" id="3.40.50.1820">
    <property type="entry name" value="alpha/beta hydrolase"/>
    <property type="match status" value="1"/>
</dbReference>
<dbReference type="InterPro" id="IPR011042">
    <property type="entry name" value="6-blade_b-propeller_TolB-like"/>
</dbReference>
<sequence length="700" mass="78933">MSTPRVFTLDDIWALRDLTSLAVSPDGRRVVFELQGFVREQDTNRSTLHLLHLDEYGHAQGGPRSLTLSTKSATAPVWAPDNRRLLFLSDREGEYPQLWLIDTDGGEACQLTNMLYGVQEAAWSPDGGWITFAAYADPERNDDELLTGRASLDDEARQKRREQQRYRLHTTTDLDYRRDGRGYFDTFSHLFLLSAPSGTEPAPDASVRRLTSGRYEHTQPAWTPDSLEISFLSNRHEDRFAGNCATDLWVLNIETGEERCLTEGDLEITCYSWSPDGQAALAVGEQRKKLEHSLARLYLITRQGNSGDHPLCLTPDLDLTTAPLVGNYFGTPGPYRPQWSTDSQQVYFLAAERGHVNLYHLDIVWRTLTQLSQASAITFLALLSGERGLILTREDATRPFELYHLPLTEQGAGEPTRLTSLYENIVRDYHWPVKEKFSFEGANGDEIDGWLVYPLGAREGVRYPLAVEVHGGPHWAYGDGLDPFDAYLAGRGFAVFYCNPHGSTGHGEAFLRSVLGDWGGKDFEDIMRGVDACIARGVADPERLAITGYSYGGYMSMYAIGHTERFKAAVPCAGVSNLTTFIGTSDIGYRQIYEIQGYPWDEERQDYYRERSPLNAAARVTAPTRFIHPENDRRCPIGQSEEFYTALKLMGNIPVELVRMPGAWHGGTPKPSQALAMWASTLEWFERYIDIRPEEYDHHL</sequence>
<dbReference type="PANTHER" id="PTHR42776">
    <property type="entry name" value="SERINE PEPTIDASE S9 FAMILY MEMBER"/>
    <property type="match status" value="1"/>
</dbReference>
<gene>
    <name evidence="4" type="primary">yuxL_3</name>
    <name evidence="4" type="ORF">KSX_81760</name>
</gene>
<evidence type="ECO:0000256" key="1">
    <source>
        <dbReference type="ARBA" id="ARBA00022801"/>
    </source>
</evidence>
<keyword evidence="5" id="KW-1185">Reference proteome</keyword>
<reference evidence="4" key="1">
    <citation type="submission" date="2020-10" db="EMBL/GenBank/DDBJ databases">
        <title>Taxonomic study of unclassified bacteria belonging to the class Ktedonobacteria.</title>
        <authorList>
            <person name="Yabe S."/>
            <person name="Wang C.M."/>
            <person name="Zheng Y."/>
            <person name="Sakai Y."/>
            <person name="Cavaletti L."/>
            <person name="Monciardini P."/>
            <person name="Donadio S."/>
        </authorList>
    </citation>
    <scope>NUCLEOTIDE SEQUENCE</scope>
    <source>
        <strain evidence="4">SOSP1-1</strain>
    </source>
</reference>
<accession>A0A8J3ID09</accession>
<dbReference type="GO" id="GO:0006508">
    <property type="term" value="P:proteolysis"/>
    <property type="evidence" value="ECO:0007669"/>
    <property type="project" value="InterPro"/>
</dbReference>
<dbReference type="EMBL" id="BNJF01000007">
    <property type="protein sequence ID" value="GHO50013.1"/>
    <property type="molecule type" value="Genomic_DNA"/>
</dbReference>
<evidence type="ECO:0000256" key="2">
    <source>
        <dbReference type="ARBA" id="ARBA00022825"/>
    </source>
</evidence>
<dbReference type="GO" id="GO:0004252">
    <property type="term" value="F:serine-type endopeptidase activity"/>
    <property type="evidence" value="ECO:0007669"/>
    <property type="project" value="TreeGrafter"/>
</dbReference>
<dbReference type="PANTHER" id="PTHR42776:SF27">
    <property type="entry name" value="DIPEPTIDYL PEPTIDASE FAMILY MEMBER 6"/>
    <property type="match status" value="1"/>
</dbReference>
<evidence type="ECO:0000313" key="5">
    <source>
        <dbReference type="Proteomes" id="UP000612362"/>
    </source>
</evidence>
<dbReference type="Proteomes" id="UP000612362">
    <property type="component" value="Unassembled WGS sequence"/>
</dbReference>
<dbReference type="AlphaFoldDB" id="A0A8J3ID09"/>
<dbReference type="SUPFAM" id="SSF53474">
    <property type="entry name" value="alpha/beta-Hydrolases"/>
    <property type="match status" value="1"/>
</dbReference>
<keyword evidence="2" id="KW-0645">Protease</keyword>
<keyword evidence="2" id="KW-0720">Serine protease</keyword>
<dbReference type="InterPro" id="IPR011659">
    <property type="entry name" value="WD40"/>
</dbReference>
<dbReference type="SUPFAM" id="SSF82171">
    <property type="entry name" value="DPP6 N-terminal domain-like"/>
    <property type="match status" value="1"/>
</dbReference>
<dbReference type="InterPro" id="IPR001375">
    <property type="entry name" value="Peptidase_S9_cat"/>
</dbReference>
<dbReference type="InterPro" id="IPR029058">
    <property type="entry name" value="AB_hydrolase_fold"/>
</dbReference>
<protein>
    <submittedName>
        <fullName evidence="4">Putative peptidase YuxL</fullName>
    </submittedName>
</protein>
<dbReference type="Gene3D" id="2.120.10.30">
    <property type="entry name" value="TolB, C-terminal domain"/>
    <property type="match status" value="2"/>
</dbReference>
<proteinExistence type="predicted"/>
<organism evidence="4 5">
    <name type="scientific">Ktedonospora formicarum</name>
    <dbReference type="NCBI Taxonomy" id="2778364"/>
    <lineage>
        <taxon>Bacteria</taxon>
        <taxon>Bacillati</taxon>
        <taxon>Chloroflexota</taxon>
        <taxon>Ktedonobacteria</taxon>
        <taxon>Ktedonobacterales</taxon>
        <taxon>Ktedonobacteraceae</taxon>
        <taxon>Ktedonospora</taxon>
    </lineage>
</organism>
<dbReference type="RefSeq" id="WP_220199081.1">
    <property type="nucleotide sequence ID" value="NZ_BNJF01000007.1"/>
</dbReference>
<comment type="caution">
    <text evidence="4">The sequence shown here is derived from an EMBL/GenBank/DDBJ whole genome shotgun (WGS) entry which is preliminary data.</text>
</comment>
<name>A0A8J3ID09_9CHLR</name>